<comment type="caution">
    <text evidence="6">The sequence shown here is derived from an EMBL/GenBank/DDBJ whole genome shotgun (WGS) entry which is preliminary data.</text>
</comment>
<dbReference type="PROSITE" id="PS51257">
    <property type="entry name" value="PROKAR_LIPOPROTEIN"/>
    <property type="match status" value="1"/>
</dbReference>
<keyword evidence="2 4" id="KW-0732">Signal</keyword>
<feature type="domain" description="Periplasmic binding protein" evidence="5">
    <location>
        <begin position="67"/>
        <end position="324"/>
    </location>
</feature>
<dbReference type="NCBIfam" id="TIGR02634">
    <property type="entry name" value="xylF"/>
    <property type="match status" value="1"/>
</dbReference>
<comment type="subcellular location">
    <subcellularLocation>
        <location evidence="1">Cell envelope</location>
    </subcellularLocation>
</comment>
<evidence type="ECO:0000313" key="6">
    <source>
        <dbReference type="EMBL" id="MFC5468676.1"/>
    </source>
</evidence>
<dbReference type="SUPFAM" id="SSF53822">
    <property type="entry name" value="Periplasmic binding protein-like I"/>
    <property type="match status" value="1"/>
</dbReference>
<dbReference type="InterPro" id="IPR013456">
    <property type="entry name" value="XylF"/>
</dbReference>
<accession>A0ABW0LVR3</accession>
<evidence type="ECO:0000256" key="3">
    <source>
        <dbReference type="SAM" id="MobiDB-lite"/>
    </source>
</evidence>
<evidence type="ECO:0000256" key="1">
    <source>
        <dbReference type="ARBA" id="ARBA00004196"/>
    </source>
</evidence>
<evidence type="ECO:0000259" key="5">
    <source>
        <dbReference type="Pfam" id="PF13407"/>
    </source>
</evidence>
<organism evidence="6 7">
    <name type="scientific">Cohnella suwonensis</name>
    <dbReference type="NCBI Taxonomy" id="696072"/>
    <lineage>
        <taxon>Bacteria</taxon>
        <taxon>Bacillati</taxon>
        <taxon>Bacillota</taxon>
        <taxon>Bacilli</taxon>
        <taxon>Bacillales</taxon>
        <taxon>Paenibacillaceae</taxon>
        <taxon>Cohnella</taxon>
    </lineage>
</organism>
<dbReference type="InterPro" id="IPR025997">
    <property type="entry name" value="SBP_2_dom"/>
</dbReference>
<dbReference type="PANTHER" id="PTHR30036:SF1">
    <property type="entry name" value="D-XYLOSE-BINDING PERIPLASMIC PROTEIN"/>
    <property type="match status" value="1"/>
</dbReference>
<protein>
    <submittedName>
        <fullName evidence="6">D-xylose ABC transporter substrate-binding protein</fullName>
    </submittedName>
</protein>
<dbReference type="CDD" id="cd19991">
    <property type="entry name" value="PBP1_ABC_xylose_binding"/>
    <property type="match status" value="1"/>
</dbReference>
<evidence type="ECO:0000256" key="4">
    <source>
        <dbReference type="SAM" id="SignalP"/>
    </source>
</evidence>
<reference evidence="7" key="1">
    <citation type="journal article" date="2019" name="Int. J. Syst. Evol. Microbiol.">
        <title>The Global Catalogue of Microorganisms (GCM) 10K type strain sequencing project: providing services to taxonomists for standard genome sequencing and annotation.</title>
        <authorList>
            <consortium name="The Broad Institute Genomics Platform"/>
            <consortium name="The Broad Institute Genome Sequencing Center for Infectious Disease"/>
            <person name="Wu L."/>
            <person name="Ma J."/>
        </authorList>
    </citation>
    <scope>NUCLEOTIDE SEQUENCE [LARGE SCALE GENOMIC DNA]</scope>
    <source>
        <strain evidence="7">CCUG 57113</strain>
    </source>
</reference>
<dbReference type="InterPro" id="IPR050555">
    <property type="entry name" value="Bact_Solute-Bind_Prot2"/>
</dbReference>
<evidence type="ECO:0000313" key="7">
    <source>
        <dbReference type="Proteomes" id="UP001596105"/>
    </source>
</evidence>
<feature type="signal peptide" evidence="4">
    <location>
        <begin position="1"/>
        <end position="25"/>
    </location>
</feature>
<name>A0ABW0LVR3_9BACL</name>
<dbReference type="RefSeq" id="WP_209744752.1">
    <property type="nucleotide sequence ID" value="NZ_JBHSMH010000017.1"/>
</dbReference>
<dbReference type="EMBL" id="JBHSMH010000017">
    <property type="protein sequence ID" value="MFC5468676.1"/>
    <property type="molecule type" value="Genomic_DNA"/>
</dbReference>
<dbReference type="InterPro" id="IPR028082">
    <property type="entry name" value="Peripla_BP_I"/>
</dbReference>
<feature type="region of interest" description="Disordered" evidence="3">
    <location>
        <begin position="32"/>
        <end position="59"/>
    </location>
</feature>
<dbReference type="PANTHER" id="PTHR30036">
    <property type="entry name" value="D-XYLOSE-BINDING PERIPLASMIC PROTEIN"/>
    <property type="match status" value="1"/>
</dbReference>
<feature type="chain" id="PRO_5045574473" evidence="4">
    <location>
        <begin position="26"/>
        <end position="375"/>
    </location>
</feature>
<proteinExistence type="predicted"/>
<dbReference type="Proteomes" id="UP001596105">
    <property type="component" value="Unassembled WGS sequence"/>
</dbReference>
<dbReference type="Pfam" id="PF13407">
    <property type="entry name" value="Peripla_BP_4"/>
    <property type="match status" value="1"/>
</dbReference>
<sequence length="375" mass="39942">MMTSFRQSRVVMFALAMAFVFSGCAGNGTTNPAPAPATIGSATQNPEPSPHAGEEQSVAGGGRKIKVGFSMDSFQEERWLKDRDLFKIAVEELGADVIIESANGDDAKQILQAETMISQGIDILVLIPHNAESVGAIVKKAHSAGIKVIAYDRLIKNADIDLYVSFDNEKVGELQAKAITGLVPKGKYVYIGGADTDNNAHLIKKGVYRVLQPLIDKGDITIVYDQWTKDWAPANAIANMEEALKANGDKIDAVISANDATAGGAIHVLEAHGLAGKLPVAGQDADLAGAQRIVVGSQTMTVYKPIKLLAEKAAELAVKLAKGENVDADRKVNNGKIEVPSVLLPPVAVDYSNIDKTIIADGFHSREDVYKNAKK</sequence>
<dbReference type="Gene3D" id="3.40.50.2300">
    <property type="match status" value="2"/>
</dbReference>
<keyword evidence="7" id="KW-1185">Reference proteome</keyword>
<gene>
    <name evidence="6" type="primary">xylF</name>
    <name evidence="6" type="ORF">ACFPPD_08070</name>
</gene>
<evidence type="ECO:0000256" key="2">
    <source>
        <dbReference type="ARBA" id="ARBA00022729"/>
    </source>
</evidence>